<evidence type="ECO:0008006" key="4">
    <source>
        <dbReference type="Google" id="ProtNLM"/>
    </source>
</evidence>
<gene>
    <name evidence="2" type="ORF">IW256_004019</name>
</gene>
<organism evidence="2 3">
    <name type="scientific">Actinomadura viridis</name>
    <dbReference type="NCBI Taxonomy" id="58110"/>
    <lineage>
        <taxon>Bacteria</taxon>
        <taxon>Bacillati</taxon>
        <taxon>Actinomycetota</taxon>
        <taxon>Actinomycetes</taxon>
        <taxon>Streptosporangiales</taxon>
        <taxon>Thermomonosporaceae</taxon>
        <taxon>Actinomadura</taxon>
    </lineage>
</organism>
<evidence type="ECO:0000313" key="3">
    <source>
        <dbReference type="Proteomes" id="UP000614047"/>
    </source>
</evidence>
<proteinExistence type="predicted"/>
<protein>
    <recommendedName>
        <fullName evidence="4">Head-to-tail adaptor</fullName>
    </recommendedName>
</protein>
<dbReference type="RefSeq" id="WP_197012447.1">
    <property type="nucleotide sequence ID" value="NZ_BAABES010000010.1"/>
</dbReference>
<feature type="region of interest" description="Disordered" evidence="1">
    <location>
        <begin position="97"/>
        <end position="138"/>
    </location>
</feature>
<dbReference type="AlphaFoldDB" id="A0A931DLR8"/>
<evidence type="ECO:0000256" key="1">
    <source>
        <dbReference type="SAM" id="MobiDB-lite"/>
    </source>
</evidence>
<dbReference type="Proteomes" id="UP000614047">
    <property type="component" value="Unassembled WGS sequence"/>
</dbReference>
<evidence type="ECO:0000313" key="2">
    <source>
        <dbReference type="EMBL" id="MBG6089906.1"/>
    </source>
</evidence>
<name>A0A931DLR8_9ACTN</name>
<reference evidence="2" key="1">
    <citation type="submission" date="2020-11" db="EMBL/GenBank/DDBJ databases">
        <title>Sequencing the genomes of 1000 actinobacteria strains.</title>
        <authorList>
            <person name="Klenk H.-P."/>
        </authorList>
    </citation>
    <scope>NUCLEOTIDE SEQUENCE</scope>
    <source>
        <strain evidence="2">DSM 43175</strain>
    </source>
</reference>
<sequence length="138" mass="14844">MPVDVTAEDLALYLGLSEIDGARAELMIEQAILLAESIVTPLPEAASAVVLAVAGRAYANPQGVAYETVGPVSVQRPQAGLYMTRDERRTLQRLAGRGGAFTVDPTPADADPEVTWPQEWDPDRDDPRGGWVDLEAGW</sequence>
<comment type="caution">
    <text evidence="2">The sequence shown here is derived from an EMBL/GenBank/DDBJ whole genome shotgun (WGS) entry which is preliminary data.</text>
</comment>
<accession>A0A931DLR8</accession>
<keyword evidence="3" id="KW-1185">Reference proteome</keyword>
<dbReference type="EMBL" id="JADOUA010000001">
    <property type="protein sequence ID" value="MBG6089906.1"/>
    <property type="molecule type" value="Genomic_DNA"/>
</dbReference>